<evidence type="ECO:0000256" key="5">
    <source>
        <dbReference type="SAM" id="SignalP"/>
    </source>
</evidence>
<gene>
    <name evidence="6" type="ORF">Q8A64_03745</name>
</gene>
<dbReference type="Gene3D" id="3.30.1150.10">
    <property type="match status" value="1"/>
</dbReference>
<keyword evidence="4" id="KW-0472">Membrane</keyword>
<feature type="signal peptide" evidence="5">
    <location>
        <begin position="1"/>
        <end position="20"/>
    </location>
</feature>
<evidence type="ECO:0000256" key="2">
    <source>
        <dbReference type="ARBA" id="ARBA00022692"/>
    </source>
</evidence>
<dbReference type="Proteomes" id="UP001225596">
    <property type="component" value="Unassembled WGS sequence"/>
</dbReference>
<evidence type="ECO:0000256" key="1">
    <source>
        <dbReference type="ARBA" id="ARBA00004167"/>
    </source>
</evidence>
<organism evidence="6 7">
    <name type="scientific">Keguizhuia sedimenti</name>
    <dbReference type="NCBI Taxonomy" id="3064264"/>
    <lineage>
        <taxon>Bacteria</taxon>
        <taxon>Pseudomonadati</taxon>
        <taxon>Pseudomonadota</taxon>
        <taxon>Betaproteobacteria</taxon>
        <taxon>Burkholderiales</taxon>
        <taxon>Oxalobacteraceae</taxon>
        <taxon>Keguizhuia</taxon>
    </lineage>
</organism>
<dbReference type="InterPro" id="IPR006260">
    <property type="entry name" value="TonB/TolA_C"/>
</dbReference>
<evidence type="ECO:0000256" key="3">
    <source>
        <dbReference type="ARBA" id="ARBA00022989"/>
    </source>
</evidence>
<dbReference type="NCBIfam" id="TIGR01352">
    <property type="entry name" value="tonB_Cterm"/>
    <property type="match status" value="1"/>
</dbReference>
<dbReference type="PROSITE" id="PS51257">
    <property type="entry name" value="PROKAR_LIPOPROTEIN"/>
    <property type="match status" value="1"/>
</dbReference>
<comment type="subcellular location">
    <subcellularLocation>
        <location evidence="1">Membrane</location>
        <topology evidence="1">Single-pass membrane protein</topology>
    </subcellularLocation>
</comment>
<accession>A0ABU1BKK3</accession>
<keyword evidence="2" id="KW-0812">Transmembrane</keyword>
<reference evidence="6 7" key="1">
    <citation type="submission" date="2023-08" db="EMBL/GenBank/DDBJ databases">
        <title>Oxalobacteraceae gen .nov., isolated from river sludge outside the plant.</title>
        <authorList>
            <person name="Zhao S.Y."/>
        </authorList>
    </citation>
    <scope>NUCLEOTIDE SEQUENCE [LARGE SCALE GENOMIC DNA]</scope>
    <source>
        <strain evidence="6 7">R-40</strain>
    </source>
</reference>
<keyword evidence="5" id="KW-0732">Signal</keyword>
<proteinExistence type="predicted"/>
<name>A0ABU1BKK3_9BURK</name>
<dbReference type="RefSeq" id="WP_338435422.1">
    <property type="nucleotide sequence ID" value="NZ_JAUYVH010000001.1"/>
</dbReference>
<evidence type="ECO:0000256" key="4">
    <source>
        <dbReference type="ARBA" id="ARBA00023136"/>
    </source>
</evidence>
<keyword evidence="3" id="KW-1133">Transmembrane helix</keyword>
<dbReference type="EMBL" id="JAUYVH010000001">
    <property type="protein sequence ID" value="MDQ9169520.1"/>
    <property type="molecule type" value="Genomic_DNA"/>
</dbReference>
<keyword evidence="7" id="KW-1185">Reference proteome</keyword>
<evidence type="ECO:0000313" key="7">
    <source>
        <dbReference type="Proteomes" id="UP001225596"/>
    </source>
</evidence>
<evidence type="ECO:0000313" key="6">
    <source>
        <dbReference type="EMBL" id="MDQ9169520.1"/>
    </source>
</evidence>
<sequence>MKNKLAVSLLAALLASCATSPDSSKSGGVVETTADGTSTAPTLHAYKQDLAQRISQVNSRHIYAERPQALLRSIVVLKFSVDGNGNLLGSEIQRSNRDRTAESTALESLKRTTPFPKPAPHLLRHGKVDISESWLFNNDGRFQLRSVALPQMDR</sequence>
<feature type="chain" id="PRO_5045566729" evidence="5">
    <location>
        <begin position="21"/>
        <end position="154"/>
    </location>
</feature>
<protein>
    <submittedName>
        <fullName evidence="6">TonB family protein</fullName>
    </submittedName>
</protein>
<dbReference type="SUPFAM" id="SSF74653">
    <property type="entry name" value="TolA/TonB C-terminal domain"/>
    <property type="match status" value="1"/>
</dbReference>
<comment type="caution">
    <text evidence="6">The sequence shown here is derived from an EMBL/GenBank/DDBJ whole genome shotgun (WGS) entry which is preliminary data.</text>
</comment>